<sequence length="92" mass="10469">MISKEQVQHVAKLARLELTEEEIGKMQKDLSSILDYFDILKKVKGKPEKMLLKSDNVVRKDESFPENNNLAGDLILAAPDKKDGYIKVNQIL</sequence>
<dbReference type="Pfam" id="PF02686">
    <property type="entry name" value="GatC"/>
    <property type="match status" value="1"/>
</dbReference>
<evidence type="ECO:0000313" key="3">
    <source>
        <dbReference type="Proteomes" id="UP000178991"/>
    </source>
</evidence>
<comment type="subunit">
    <text evidence="1">Heterotrimer of A, B and C subunits.</text>
</comment>
<comment type="function">
    <text evidence="1">Allows the formation of correctly charged Asn-tRNA(Asn) or Gln-tRNA(Gln) through the transamidation of misacylated Asp-tRNA(Asn) or Glu-tRNA(Gln) in organisms which lack either or both of asparaginyl-tRNA or glutaminyl-tRNA synthetases. The reaction takes place in the presence of glutamine and ATP through an activated phospho-Asp-tRNA(Asn) or phospho-Glu-tRNA(Gln).</text>
</comment>
<comment type="similarity">
    <text evidence="1">Belongs to the GatC family.</text>
</comment>
<keyword evidence="1" id="KW-0067">ATP-binding</keyword>
<keyword evidence="1" id="KW-0648">Protein biosynthesis</keyword>
<dbReference type="EMBL" id="MHOL01000023">
    <property type="protein sequence ID" value="OGZ62329.1"/>
    <property type="molecule type" value="Genomic_DNA"/>
</dbReference>
<dbReference type="GO" id="GO:0050566">
    <property type="term" value="F:asparaginyl-tRNA synthase (glutamine-hydrolyzing) activity"/>
    <property type="evidence" value="ECO:0007669"/>
    <property type="project" value="RHEA"/>
</dbReference>
<dbReference type="HAMAP" id="MF_00122">
    <property type="entry name" value="GatC"/>
    <property type="match status" value="1"/>
</dbReference>
<keyword evidence="1" id="KW-0547">Nucleotide-binding</keyword>
<dbReference type="GO" id="GO:0005524">
    <property type="term" value="F:ATP binding"/>
    <property type="evidence" value="ECO:0007669"/>
    <property type="project" value="UniProtKB-KW"/>
</dbReference>
<organism evidence="2 3">
    <name type="scientific">Candidatus Staskawiczbacteria bacterium RIFCSPHIGHO2_01_FULL_34_27</name>
    <dbReference type="NCBI Taxonomy" id="1802199"/>
    <lineage>
        <taxon>Bacteria</taxon>
        <taxon>Candidatus Staskawicziibacteriota</taxon>
    </lineage>
</organism>
<comment type="catalytic activity">
    <reaction evidence="1">
        <text>L-glutamyl-tRNA(Gln) + L-glutamine + ATP + H2O = L-glutaminyl-tRNA(Gln) + L-glutamate + ADP + phosphate + H(+)</text>
        <dbReference type="Rhea" id="RHEA:17521"/>
        <dbReference type="Rhea" id="RHEA-COMP:9681"/>
        <dbReference type="Rhea" id="RHEA-COMP:9684"/>
        <dbReference type="ChEBI" id="CHEBI:15377"/>
        <dbReference type="ChEBI" id="CHEBI:15378"/>
        <dbReference type="ChEBI" id="CHEBI:29985"/>
        <dbReference type="ChEBI" id="CHEBI:30616"/>
        <dbReference type="ChEBI" id="CHEBI:43474"/>
        <dbReference type="ChEBI" id="CHEBI:58359"/>
        <dbReference type="ChEBI" id="CHEBI:78520"/>
        <dbReference type="ChEBI" id="CHEBI:78521"/>
        <dbReference type="ChEBI" id="CHEBI:456216"/>
    </reaction>
</comment>
<name>A0A1G2HIU8_9BACT</name>
<protein>
    <recommendedName>
        <fullName evidence="1">Aspartyl/glutamyl-tRNA(Asn/Gln) amidotransferase subunit C</fullName>
        <shortName evidence="1">Asp/Glu-ADT subunit C</shortName>
        <ecNumber evidence="1">6.3.5.-</ecNumber>
    </recommendedName>
</protein>
<dbReference type="GO" id="GO:0006412">
    <property type="term" value="P:translation"/>
    <property type="evidence" value="ECO:0007669"/>
    <property type="project" value="UniProtKB-UniRule"/>
</dbReference>
<evidence type="ECO:0000313" key="2">
    <source>
        <dbReference type="EMBL" id="OGZ62329.1"/>
    </source>
</evidence>
<comment type="catalytic activity">
    <reaction evidence="1">
        <text>L-aspartyl-tRNA(Asn) + L-glutamine + ATP + H2O = L-asparaginyl-tRNA(Asn) + L-glutamate + ADP + phosphate + 2 H(+)</text>
        <dbReference type="Rhea" id="RHEA:14513"/>
        <dbReference type="Rhea" id="RHEA-COMP:9674"/>
        <dbReference type="Rhea" id="RHEA-COMP:9677"/>
        <dbReference type="ChEBI" id="CHEBI:15377"/>
        <dbReference type="ChEBI" id="CHEBI:15378"/>
        <dbReference type="ChEBI" id="CHEBI:29985"/>
        <dbReference type="ChEBI" id="CHEBI:30616"/>
        <dbReference type="ChEBI" id="CHEBI:43474"/>
        <dbReference type="ChEBI" id="CHEBI:58359"/>
        <dbReference type="ChEBI" id="CHEBI:78515"/>
        <dbReference type="ChEBI" id="CHEBI:78516"/>
        <dbReference type="ChEBI" id="CHEBI:456216"/>
    </reaction>
</comment>
<proteinExistence type="inferred from homology"/>
<dbReference type="SUPFAM" id="SSF141000">
    <property type="entry name" value="Glu-tRNAGln amidotransferase C subunit"/>
    <property type="match status" value="1"/>
</dbReference>
<accession>A0A1G2HIU8</accession>
<dbReference type="NCBIfam" id="TIGR00135">
    <property type="entry name" value="gatC"/>
    <property type="match status" value="1"/>
</dbReference>
<dbReference type="AlphaFoldDB" id="A0A1G2HIU8"/>
<keyword evidence="1" id="KW-0436">Ligase</keyword>
<gene>
    <name evidence="1" type="primary">gatC</name>
    <name evidence="2" type="ORF">A2639_00780</name>
</gene>
<dbReference type="GO" id="GO:0050567">
    <property type="term" value="F:glutaminyl-tRNA synthase (glutamine-hydrolyzing) activity"/>
    <property type="evidence" value="ECO:0007669"/>
    <property type="project" value="UniProtKB-UniRule"/>
</dbReference>
<dbReference type="Gene3D" id="1.10.20.60">
    <property type="entry name" value="Glu-tRNAGln amidotransferase C subunit, N-terminal domain"/>
    <property type="match status" value="1"/>
</dbReference>
<dbReference type="GO" id="GO:0006450">
    <property type="term" value="P:regulation of translational fidelity"/>
    <property type="evidence" value="ECO:0007669"/>
    <property type="project" value="InterPro"/>
</dbReference>
<comment type="caution">
    <text evidence="2">The sequence shown here is derived from an EMBL/GenBank/DDBJ whole genome shotgun (WGS) entry which is preliminary data.</text>
</comment>
<dbReference type="InterPro" id="IPR003837">
    <property type="entry name" value="GatC"/>
</dbReference>
<evidence type="ECO:0000256" key="1">
    <source>
        <dbReference type="HAMAP-Rule" id="MF_00122"/>
    </source>
</evidence>
<reference evidence="2 3" key="1">
    <citation type="journal article" date="2016" name="Nat. Commun.">
        <title>Thousands of microbial genomes shed light on interconnected biogeochemical processes in an aquifer system.</title>
        <authorList>
            <person name="Anantharaman K."/>
            <person name="Brown C.T."/>
            <person name="Hug L.A."/>
            <person name="Sharon I."/>
            <person name="Castelle C.J."/>
            <person name="Probst A.J."/>
            <person name="Thomas B.C."/>
            <person name="Singh A."/>
            <person name="Wilkins M.J."/>
            <person name="Karaoz U."/>
            <person name="Brodie E.L."/>
            <person name="Williams K.H."/>
            <person name="Hubbard S.S."/>
            <person name="Banfield J.F."/>
        </authorList>
    </citation>
    <scope>NUCLEOTIDE SEQUENCE [LARGE SCALE GENOMIC DNA]</scope>
</reference>
<dbReference type="Proteomes" id="UP000178991">
    <property type="component" value="Unassembled WGS sequence"/>
</dbReference>
<dbReference type="EC" id="6.3.5.-" evidence="1"/>
<dbReference type="InterPro" id="IPR036113">
    <property type="entry name" value="Asp/Glu-ADT_sf_sub_c"/>
</dbReference>